<comment type="caution">
    <text evidence="1">The sequence shown here is derived from an EMBL/GenBank/DDBJ whole genome shotgun (WGS) entry which is preliminary data.</text>
</comment>
<dbReference type="EMBL" id="CAXAMN010022410">
    <property type="protein sequence ID" value="CAK9069139.1"/>
    <property type="molecule type" value="Genomic_DNA"/>
</dbReference>
<organism evidence="1 2">
    <name type="scientific">Durusdinium trenchii</name>
    <dbReference type="NCBI Taxonomy" id="1381693"/>
    <lineage>
        <taxon>Eukaryota</taxon>
        <taxon>Sar</taxon>
        <taxon>Alveolata</taxon>
        <taxon>Dinophyceae</taxon>
        <taxon>Suessiales</taxon>
        <taxon>Symbiodiniaceae</taxon>
        <taxon>Durusdinium</taxon>
    </lineage>
</organism>
<evidence type="ECO:0000313" key="1">
    <source>
        <dbReference type="EMBL" id="CAK9069139.1"/>
    </source>
</evidence>
<feature type="non-terminal residue" evidence="1">
    <location>
        <position position="1"/>
    </location>
</feature>
<proteinExistence type="predicted"/>
<protein>
    <submittedName>
        <fullName evidence="1">Uncharacterized protein</fullName>
    </submittedName>
</protein>
<gene>
    <name evidence="1" type="ORF">CCMP2556_LOCUS33987</name>
</gene>
<keyword evidence="2" id="KW-1185">Reference proteome</keyword>
<sequence>AAKDTALDTASQICSVYEVPRFWRSTPCASSFGKPTRRAVGLARQVHVSMLLQMLAQASDMRMVQESDVCYPWLGAGQGVVQGVGRRRGWLSATLLCVS</sequence>
<name>A0ABP0P237_9DINO</name>
<evidence type="ECO:0000313" key="2">
    <source>
        <dbReference type="Proteomes" id="UP001642484"/>
    </source>
</evidence>
<accession>A0ABP0P237</accession>
<reference evidence="1 2" key="1">
    <citation type="submission" date="2024-02" db="EMBL/GenBank/DDBJ databases">
        <authorList>
            <person name="Chen Y."/>
            <person name="Shah S."/>
            <person name="Dougan E. K."/>
            <person name="Thang M."/>
            <person name="Chan C."/>
        </authorList>
    </citation>
    <scope>NUCLEOTIDE SEQUENCE [LARGE SCALE GENOMIC DNA]</scope>
</reference>
<dbReference type="Proteomes" id="UP001642484">
    <property type="component" value="Unassembled WGS sequence"/>
</dbReference>